<keyword evidence="3 7" id="KW-0812">Transmembrane</keyword>
<dbReference type="RefSeq" id="WP_160628918.1">
    <property type="nucleotide sequence ID" value="NZ_CP047593.1"/>
</dbReference>
<evidence type="ECO:0000256" key="5">
    <source>
        <dbReference type="ARBA" id="ARBA00022989"/>
    </source>
</evidence>
<feature type="transmembrane region" description="Helical" evidence="7">
    <location>
        <begin position="23"/>
        <end position="48"/>
    </location>
</feature>
<evidence type="ECO:0000256" key="4">
    <source>
        <dbReference type="ARBA" id="ARBA00022748"/>
    </source>
</evidence>
<organism evidence="9 10">
    <name type="scientific">Tichowtungia aerotolerans</name>
    <dbReference type="NCBI Taxonomy" id="2697043"/>
    <lineage>
        <taxon>Bacteria</taxon>
        <taxon>Pseudomonadati</taxon>
        <taxon>Kiritimatiellota</taxon>
        <taxon>Tichowtungiia</taxon>
        <taxon>Tichowtungiales</taxon>
        <taxon>Tichowtungiaceae</taxon>
        <taxon>Tichowtungia</taxon>
    </lineage>
</organism>
<keyword evidence="5 7" id="KW-1133">Transmembrane helix</keyword>
<comment type="subcellular location">
    <subcellularLocation>
        <location evidence="1">Membrane</location>
        <topology evidence="1">Multi-pass membrane protein</topology>
    </subcellularLocation>
</comment>
<evidence type="ECO:0000259" key="8">
    <source>
        <dbReference type="Pfam" id="PF02683"/>
    </source>
</evidence>
<dbReference type="KEGG" id="taer:GT409_09825"/>
<dbReference type="PANTHER" id="PTHR31272:SF6">
    <property type="entry name" value="CYTOCHROME C-TYPE BIOGENESIS CCDA-LIKE CHLOROPLASTIC PROTEIN"/>
    <property type="match status" value="1"/>
</dbReference>
<comment type="similarity">
    <text evidence="2">Belongs to the DsbD family.</text>
</comment>
<feature type="transmembrane region" description="Helical" evidence="7">
    <location>
        <begin position="212"/>
        <end position="229"/>
    </location>
</feature>
<evidence type="ECO:0000256" key="3">
    <source>
        <dbReference type="ARBA" id="ARBA00022692"/>
    </source>
</evidence>
<dbReference type="PANTHER" id="PTHR31272">
    <property type="entry name" value="CYTOCHROME C-TYPE BIOGENESIS PROTEIN HI_1454-RELATED"/>
    <property type="match status" value="1"/>
</dbReference>
<feature type="transmembrane region" description="Helical" evidence="7">
    <location>
        <begin position="60"/>
        <end position="85"/>
    </location>
</feature>
<dbReference type="Proteomes" id="UP000464954">
    <property type="component" value="Chromosome"/>
</dbReference>
<dbReference type="InterPro" id="IPR051790">
    <property type="entry name" value="Cytochrome_c-biogenesis_DsbD"/>
</dbReference>
<dbReference type="InterPro" id="IPR003834">
    <property type="entry name" value="Cyt_c_assmbl_TM_dom"/>
</dbReference>
<dbReference type="EMBL" id="CP047593">
    <property type="protein sequence ID" value="QHI69736.1"/>
    <property type="molecule type" value="Genomic_DNA"/>
</dbReference>
<feature type="transmembrane region" description="Helical" evidence="7">
    <location>
        <begin position="130"/>
        <end position="157"/>
    </location>
</feature>
<evidence type="ECO:0000256" key="6">
    <source>
        <dbReference type="ARBA" id="ARBA00023136"/>
    </source>
</evidence>
<protein>
    <submittedName>
        <fullName evidence="9">Cytochrome C biogenesis protein</fullName>
    </submittedName>
</protein>
<evidence type="ECO:0000313" key="10">
    <source>
        <dbReference type="Proteomes" id="UP000464954"/>
    </source>
</evidence>
<dbReference type="Pfam" id="PF02683">
    <property type="entry name" value="DsbD_TM"/>
    <property type="match status" value="1"/>
</dbReference>
<evidence type="ECO:0000256" key="1">
    <source>
        <dbReference type="ARBA" id="ARBA00004141"/>
    </source>
</evidence>
<gene>
    <name evidence="9" type="ORF">GT409_09825</name>
</gene>
<accession>A0A6P1MDR8</accession>
<dbReference type="GO" id="GO:0016020">
    <property type="term" value="C:membrane"/>
    <property type="evidence" value="ECO:0007669"/>
    <property type="project" value="UniProtKB-SubCell"/>
</dbReference>
<keyword evidence="4" id="KW-0201">Cytochrome c-type biogenesis</keyword>
<dbReference type="GO" id="GO:0017004">
    <property type="term" value="P:cytochrome complex assembly"/>
    <property type="evidence" value="ECO:0007669"/>
    <property type="project" value="UniProtKB-KW"/>
</dbReference>
<keyword evidence="10" id="KW-1185">Reference proteome</keyword>
<proteinExistence type="inferred from homology"/>
<feature type="transmembrane region" description="Helical" evidence="7">
    <location>
        <begin position="169"/>
        <end position="191"/>
    </location>
</feature>
<evidence type="ECO:0000256" key="7">
    <source>
        <dbReference type="SAM" id="Phobius"/>
    </source>
</evidence>
<sequence length="232" mass="24814">MEELFTSLTHAVGSTPLIALSAALLWGILSILLSPCHLASIPLIVGLIDEQKDSTPRRAFAISLLFATGMLFTIALIGVLTSALGRMMGDIGRYGNYFVALIFFIVGLHLLGVIPLGWNKPDQANRRHKGMGGAFLLGLIFGIALGPCSFAFMAPLLGITFKLGSEQPIYAGSLLVMYGIGHCGVITLAGVCTGLVQRYKEWNDRSKGAVRLKKICGILVLIGGLYMLYTSP</sequence>
<reference evidence="9 10" key="1">
    <citation type="submission" date="2020-01" db="EMBL/GenBank/DDBJ databases">
        <title>Ponticoccus aerotolerans gen. nov., sp. nov., an anaerobic bacterium and proposal of Ponticoccusceae fam. nov., Ponticoccusles ord. nov. and Ponticoccuse classis nov. in the phylum Kiritimatiellaeota.</title>
        <authorList>
            <person name="Zhou L.Y."/>
            <person name="Du Z.J."/>
        </authorList>
    </citation>
    <scope>NUCLEOTIDE SEQUENCE [LARGE SCALE GENOMIC DNA]</scope>
    <source>
        <strain evidence="9 10">S-5007</strain>
    </source>
</reference>
<name>A0A6P1MDR8_9BACT</name>
<evidence type="ECO:0000313" key="9">
    <source>
        <dbReference type="EMBL" id="QHI69736.1"/>
    </source>
</evidence>
<feature type="domain" description="Cytochrome C biogenesis protein transmembrane" evidence="8">
    <location>
        <begin position="18"/>
        <end position="223"/>
    </location>
</feature>
<evidence type="ECO:0000256" key="2">
    <source>
        <dbReference type="ARBA" id="ARBA00006143"/>
    </source>
</evidence>
<feature type="transmembrane region" description="Helical" evidence="7">
    <location>
        <begin position="97"/>
        <end position="118"/>
    </location>
</feature>
<dbReference type="AlphaFoldDB" id="A0A6P1MDR8"/>
<keyword evidence="6 7" id="KW-0472">Membrane</keyword>